<comment type="caution">
    <text evidence="1">The sequence shown here is derived from an EMBL/GenBank/DDBJ whole genome shotgun (WGS) entry which is preliminary data.</text>
</comment>
<gene>
    <name evidence="1" type="ORF">Vafri_18289</name>
</gene>
<evidence type="ECO:0008006" key="3">
    <source>
        <dbReference type="Google" id="ProtNLM"/>
    </source>
</evidence>
<dbReference type="PANTHER" id="PTHR16222">
    <property type="entry name" value="ADP-RIBOSYLGLYCOHYDROLASE"/>
    <property type="match status" value="1"/>
</dbReference>
<dbReference type="InterPro" id="IPR005502">
    <property type="entry name" value="Ribosyl_crysJ1"/>
</dbReference>
<dbReference type="SUPFAM" id="SSF101478">
    <property type="entry name" value="ADP-ribosylglycohydrolase"/>
    <property type="match status" value="1"/>
</dbReference>
<proteinExistence type="predicted"/>
<dbReference type="InterPro" id="IPR036705">
    <property type="entry name" value="Ribosyl_crysJ1_sf"/>
</dbReference>
<dbReference type="Gene3D" id="1.10.4080.10">
    <property type="entry name" value="ADP-ribosylation/Crystallin J1"/>
    <property type="match status" value="1"/>
</dbReference>
<name>A0A8J4BKW2_9CHLO</name>
<dbReference type="InterPro" id="IPR050792">
    <property type="entry name" value="ADP-ribosylglycohydrolase"/>
</dbReference>
<dbReference type="Pfam" id="PF03747">
    <property type="entry name" value="ADP_ribosyl_GH"/>
    <property type="match status" value="1"/>
</dbReference>
<dbReference type="Proteomes" id="UP000747399">
    <property type="component" value="Unassembled WGS sequence"/>
</dbReference>
<sequence>MISSEFIRTQALPYRAAKLSLSRVIKPVGRRARPFACVSLAEATIAPANMDKAMVLDRIRGALWGIFIADALSMPVHWYYNPGDIRRDFGVIESYQAPKARHPSSIMSVSNTGGHGRGGQSGRIIGDVINHGKHAFWGKSGVHYHQGMKAGENTLNAICARVVLRNLAREKGYNTTSWLQDYITFMTTPGSHNDTYAESFHRDFFRNWAAGVPAERCSQGTEGHNTAQIGGFVMLPPVILSRLDGSAAATQRALQHLSTTHESRKLAAYAQNYSELVYGLATGGDLRQATSALAKGMGIDLAQLVPYDDIRIVHSTFGSACYIEDSFPSLLYLTYKYADSFEKAVLANTNVGGENCHRGAALGAVMGAAHGESGIPKRFIEDLADSVAIRAEIDAYVKALHPDLLQ</sequence>
<accession>A0A8J4BKW2</accession>
<reference evidence="1" key="1">
    <citation type="journal article" date="2021" name="Proc. Natl. Acad. Sci. U.S.A.">
        <title>Three genomes in the algal genus Volvox reveal the fate of a haploid sex-determining region after a transition to homothallism.</title>
        <authorList>
            <person name="Yamamoto K."/>
            <person name="Hamaji T."/>
            <person name="Kawai-Toyooka H."/>
            <person name="Matsuzaki R."/>
            <person name="Takahashi F."/>
            <person name="Nishimura Y."/>
            <person name="Kawachi M."/>
            <person name="Noguchi H."/>
            <person name="Minakuchi Y."/>
            <person name="Umen J.G."/>
            <person name="Toyoda A."/>
            <person name="Nozaki H."/>
        </authorList>
    </citation>
    <scope>NUCLEOTIDE SEQUENCE</scope>
    <source>
        <strain evidence="1">NIES-3780</strain>
    </source>
</reference>
<dbReference type="AlphaFoldDB" id="A0A8J4BKW2"/>
<dbReference type="EMBL" id="BNCO01000065">
    <property type="protein sequence ID" value="GIL64306.1"/>
    <property type="molecule type" value="Genomic_DNA"/>
</dbReference>
<dbReference type="PANTHER" id="PTHR16222:SF34">
    <property type="entry name" value="ADP-RIBOSYLGLYCOHYDROLASE"/>
    <property type="match status" value="1"/>
</dbReference>
<protein>
    <recommendedName>
        <fullName evidence="3">ADP-ribosylation/Crystallin J1</fullName>
    </recommendedName>
</protein>
<evidence type="ECO:0000313" key="2">
    <source>
        <dbReference type="Proteomes" id="UP000747399"/>
    </source>
</evidence>
<keyword evidence="2" id="KW-1185">Reference proteome</keyword>
<evidence type="ECO:0000313" key="1">
    <source>
        <dbReference type="EMBL" id="GIL64306.1"/>
    </source>
</evidence>
<organism evidence="1 2">
    <name type="scientific">Volvox africanus</name>
    <dbReference type="NCBI Taxonomy" id="51714"/>
    <lineage>
        <taxon>Eukaryota</taxon>
        <taxon>Viridiplantae</taxon>
        <taxon>Chlorophyta</taxon>
        <taxon>core chlorophytes</taxon>
        <taxon>Chlorophyceae</taxon>
        <taxon>CS clade</taxon>
        <taxon>Chlamydomonadales</taxon>
        <taxon>Volvocaceae</taxon>
        <taxon>Volvox</taxon>
    </lineage>
</organism>